<feature type="transmembrane region" description="Helical" evidence="7">
    <location>
        <begin position="258"/>
        <end position="278"/>
    </location>
</feature>
<sequence>MKPILRALAQRNFRLYFIGQGASLVGTWMQTIALSWLIYRLTGSPFMLGLAAFVGQIPILFLAPIGGVWSDRMNHRRAMFLTQALSLLQAAVLAGLTFAGRVEVWHLLAAAAFLGVVNAFDTPLRQAFLLDLVGSREHLPTAIALNSAMMNGSRLIGPALAGLVLSWSSEAWCFLLNALSYLAVIASLALMRLAAPQPGQVRSDWFAGLKEAVRFAFGFAPSRHLIGLVALVSCVAAPYASLMPVFARDILGGGAHTLGLLVGASGAGAMAGVLLLAVRKTASGLERIIALAGLTAGTGLILFSQSQVLWLSLAILPFIGFGIIAIAASANTILQLVAPDAMRGRLVSLHVAAFLGVMPLGSLAFGLLAERFGAPATVAGGGTLCLLGAAWFATRLGVMRKLLDPHYARH</sequence>
<dbReference type="EMBL" id="AP021857">
    <property type="protein sequence ID" value="BBO21602.1"/>
    <property type="molecule type" value="Genomic_DNA"/>
</dbReference>
<dbReference type="Pfam" id="PF05977">
    <property type="entry name" value="MFS_3"/>
    <property type="match status" value="1"/>
</dbReference>
<keyword evidence="6 7" id="KW-0472">Membrane</keyword>
<dbReference type="Proteomes" id="UP000662914">
    <property type="component" value="Chromosome"/>
</dbReference>
<organism evidence="9 10">
    <name type="scientific">Candidatus Desulfobacillus denitrificans</name>
    <dbReference type="NCBI Taxonomy" id="2608985"/>
    <lineage>
        <taxon>Bacteria</taxon>
        <taxon>Pseudomonadati</taxon>
        <taxon>Pseudomonadota</taxon>
        <taxon>Betaproteobacteria</taxon>
        <taxon>Candidatus Desulfobacillus</taxon>
    </lineage>
</organism>
<dbReference type="InterPro" id="IPR036259">
    <property type="entry name" value="MFS_trans_sf"/>
</dbReference>
<dbReference type="KEGG" id="ddz:DSYM_23010"/>
<evidence type="ECO:0000256" key="1">
    <source>
        <dbReference type="ARBA" id="ARBA00004651"/>
    </source>
</evidence>
<dbReference type="Gene3D" id="1.20.1250.20">
    <property type="entry name" value="MFS general substrate transporter like domains"/>
    <property type="match status" value="1"/>
</dbReference>
<dbReference type="InterPro" id="IPR010290">
    <property type="entry name" value="TM_effector"/>
</dbReference>
<dbReference type="PANTHER" id="PTHR23513">
    <property type="entry name" value="INTEGRAL MEMBRANE EFFLUX PROTEIN-RELATED"/>
    <property type="match status" value="1"/>
</dbReference>
<evidence type="ECO:0000256" key="5">
    <source>
        <dbReference type="ARBA" id="ARBA00022989"/>
    </source>
</evidence>
<dbReference type="GO" id="GO:0022857">
    <property type="term" value="F:transmembrane transporter activity"/>
    <property type="evidence" value="ECO:0007669"/>
    <property type="project" value="InterPro"/>
</dbReference>
<dbReference type="SUPFAM" id="SSF103473">
    <property type="entry name" value="MFS general substrate transporter"/>
    <property type="match status" value="1"/>
</dbReference>
<evidence type="ECO:0000256" key="3">
    <source>
        <dbReference type="ARBA" id="ARBA00022475"/>
    </source>
</evidence>
<feature type="transmembrane region" description="Helical" evidence="7">
    <location>
        <begin position="285"/>
        <end position="303"/>
    </location>
</feature>
<evidence type="ECO:0000313" key="9">
    <source>
        <dbReference type="EMBL" id="BBO21602.1"/>
    </source>
</evidence>
<evidence type="ECO:0000313" key="10">
    <source>
        <dbReference type="Proteomes" id="UP000662914"/>
    </source>
</evidence>
<dbReference type="GO" id="GO:0005886">
    <property type="term" value="C:plasma membrane"/>
    <property type="evidence" value="ECO:0007669"/>
    <property type="project" value="UniProtKB-SubCell"/>
</dbReference>
<evidence type="ECO:0000256" key="6">
    <source>
        <dbReference type="ARBA" id="ARBA00023136"/>
    </source>
</evidence>
<keyword evidence="5 7" id="KW-1133">Transmembrane helix</keyword>
<dbReference type="PROSITE" id="PS50850">
    <property type="entry name" value="MFS"/>
    <property type="match status" value="1"/>
</dbReference>
<dbReference type="AlphaFoldDB" id="A0A809RPS2"/>
<feature type="transmembrane region" description="Helical" evidence="7">
    <location>
        <begin position="45"/>
        <end position="66"/>
    </location>
</feature>
<feature type="transmembrane region" description="Helical" evidence="7">
    <location>
        <begin position="346"/>
        <end position="368"/>
    </location>
</feature>
<dbReference type="CDD" id="cd06173">
    <property type="entry name" value="MFS_MefA_like"/>
    <property type="match status" value="1"/>
</dbReference>
<feature type="transmembrane region" description="Helical" evidence="7">
    <location>
        <begin position="78"/>
        <end position="98"/>
    </location>
</feature>
<keyword evidence="2" id="KW-0813">Transport</keyword>
<keyword evidence="3" id="KW-1003">Cell membrane</keyword>
<accession>A0A809RPS2</accession>
<proteinExistence type="predicted"/>
<comment type="subcellular location">
    <subcellularLocation>
        <location evidence="1">Cell membrane</location>
        <topology evidence="1">Multi-pass membrane protein</topology>
    </subcellularLocation>
</comment>
<evidence type="ECO:0000256" key="7">
    <source>
        <dbReference type="SAM" id="Phobius"/>
    </source>
</evidence>
<feature type="domain" description="Major facilitator superfamily (MFS) profile" evidence="8">
    <location>
        <begin position="7"/>
        <end position="400"/>
    </location>
</feature>
<dbReference type="PANTHER" id="PTHR23513:SF11">
    <property type="entry name" value="STAPHYLOFERRIN A TRANSPORTER"/>
    <property type="match status" value="1"/>
</dbReference>
<feature type="transmembrane region" description="Helical" evidence="7">
    <location>
        <begin position="225"/>
        <end position="246"/>
    </location>
</feature>
<evidence type="ECO:0000256" key="4">
    <source>
        <dbReference type="ARBA" id="ARBA00022692"/>
    </source>
</evidence>
<evidence type="ECO:0000256" key="2">
    <source>
        <dbReference type="ARBA" id="ARBA00022448"/>
    </source>
</evidence>
<keyword evidence="4 7" id="KW-0812">Transmembrane</keyword>
<protein>
    <submittedName>
        <fullName evidence="9">MFS transporter</fullName>
    </submittedName>
</protein>
<reference evidence="9" key="1">
    <citation type="journal article" name="DNA Res.">
        <title>The physiological potential of anammox bacteria as revealed by their core genome structure.</title>
        <authorList>
            <person name="Okubo T."/>
            <person name="Toyoda A."/>
            <person name="Fukuhara K."/>
            <person name="Uchiyama I."/>
            <person name="Harigaya Y."/>
            <person name="Kuroiwa M."/>
            <person name="Suzuki T."/>
            <person name="Murakami Y."/>
            <person name="Suwa Y."/>
            <person name="Takami H."/>
        </authorList>
    </citation>
    <scope>NUCLEOTIDE SEQUENCE</scope>
    <source>
        <strain evidence="9">317325-3</strain>
    </source>
</reference>
<feature type="transmembrane region" description="Helical" evidence="7">
    <location>
        <begin position="374"/>
        <end position="393"/>
    </location>
</feature>
<evidence type="ECO:0000259" key="8">
    <source>
        <dbReference type="PROSITE" id="PS50850"/>
    </source>
</evidence>
<feature type="transmembrane region" description="Helical" evidence="7">
    <location>
        <begin position="309"/>
        <end position="334"/>
    </location>
</feature>
<name>A0A809RPS2_9PROT</name>
<dbReference type="InterPro" id="IPR020846">
    <property type="entry name" value="MFS_dom"/>
</dbReference>
<gene>
    <name evidence="9" type="ORF">DSYM_23010</name>
</gene>
<feature type="transmembrane region" description="Helical" evidence="7">
    <location>
        <begin position="21"/>
        <end position="39"/>
    </location>
</feature>
<feature type="transmembrane region" description="Helical" evidence="7">
    <location>
        <begin position="174"/>
        <end position="195"/>
    </location>
</feature>